<name>A0ABR3BCK6_PHYBL</name>
<protein>
    <submittedName>
        <fullName evidence="2">Uncharacterized protein</fullName>
    </submittedName>
</protein>
<dbReference type="EMBL" id="JBCLYO010000001">
    <property type="protein sequence ID" value="KAL0096579.1"/>
    <property type="molecule type" value="Genomic_DNA"/>
</dbReference>
<evidence type="ECO:0000313" key="3">
    <source>
        <dbReference type="Proteomes" id="UP001448207"/>
    </source>
</evidence>
<organism evidence="2 3">
    <name type="scientific">Phycomyces blakesleeanus</name>
    <dbReference type="NCBI Taxonomy" id="4837"/>
    <lineage>
        <taxon>Eukaryota</taxon>
        <taxon>Fungi</taxon>
        <taxon>Fungi incertae sedis</taxon>
        <taxon>Mucoromycota</taxon>
        <taxon>Mucoromycotina</taxon>
        <taxon>Mucoromycetes</taxon>
        <taxon>Mucorales</taxon>
        <taxon>Phycomycetaceae</taxon>
        <taxon>Phycomyces</taxon>
    </lineage>
</organism>
<gene>
    <name evidence="2" type="ORF">J3Q64DRAFT_1708408</name>
</gene>
<dbReference type="Proteomes" id="UP001448207">
    <property type="component" value="Unassembled WGS sequence"/>
</dbReference>
<proteinExistence type="predicted"/>
<keyword evidence="3" id="KW-1185">Reference proteome</keyword>
<feature type="signal peptide" evidence="1">
    <location>
        <begin position="1"/>
        <end position="15"/>
    </location>
</feature>
<sequence>MRILVWLLLCTFVFADDIYITSPQEDDVYCIGSTLPIIYHVRGSGMANIGRANATLVSDDPPIVLDIPGSESSGEHGVDHLVRWTLPASLSNGPYSLRVAGLATYRCSKNRDGQAPYESCQITLEKSVSLTIINC</sequence>
<reference evidence="2 3" key="1">
    <citation type="submission" date="2024-04" db="EMBL/GenBank/DDBJ databases">
        <title>Symmetric and asymmetric DNA N6-adenine methylation regulates different biological responses in Mucorales.</title>
        <authorList>
            <consortium name="Lawrence Berkeley National Laboratory"/>
            <person name="Lax C."/>
            <person name="Mondo S.J."/>
            <person name="Osorio-Concepcion M."/>
            <person name="Muszewska A."/>
            <person name="Corrochano-Luque M."/>
            <person name="Gutierrez G."/>
            <person name="Riley R."/>
            <person name="Lipzen A."/>
            <person name="Guo J."/>
            <person name="Hundley H."/>
            <person name="Amirebrahimi M."/>
            <person name="Ng V."/>
            <person name="Lorenzo-Gutierrez D."/>
            <person name="Binder U."/>
            <person name="Yang J."/>
            <person name="Song Y."/>
            <person name="Canovas D."/>
            <person name="Navarro E."/>
            <person name="Freitag M."/>
            <person name="Gabaldon T."/>
            <person name="Grigoriev I.V."/>
            <person name="Corrochano L.M."/>
            <person name="Nicolas F.E."/>
            <person name="Garre V."/>
        </authorList>
    </citation>
    <scope>NUCLEOTIDE SEQUENCE [LARGE SCALE GENOMIC DNA]</scope>
    <source>
        <strain evidence="2 3">L51</strain>
    </source>
</reference>
<feature type="chain" id="PRO_5045674111" evidence="1">
    <location>
        <begin position="16"/>
        <end position="135"/>
    </location>
</feature>
<keyword evidence="1" id="KW-0732">Signal</keyword>
<evidence type="ECO:0000256" key="1">
    <source>
        <dbReference type="SAM" id="SignalP"/>
    </source>
</evidence>
<comment type="caution">
    <text evidence="2">The sequence shown here is derived from an EMBL/GenBank/DDBJ whole genome shotgun (WGS) entry which is preliminary data.</text>
</comment>
<accession>A0ABR3BCK6</accession>
<evidence type="ECO:0000313" key="2">
    <source>
        <dbReference type="EMBL" id="KAL0096579.1"/>
    </source>
</evidence>